<evidence type="ECO:0000256" key="3">
    <source>
        <dbReference type="ARBA" id="ARBA00022833"/>
    </source>
</evidence>
<evidence type="ECO:0000313" key="6">
    <source>
        <dbReference type="EMBL" id="KIJ62904.1"/>
    </source>
</evidence>
<reference evidence="6 7" key="1">
    <citation type="submission" date="2014-04" db="EMBL/GenBank/DDBJ databases">
        <title>Evolutionary Origins and Diversification of the Mycorrhizal Mutualists.</title>
        <authorList>
            <consortium name="DOE Joint Genome Institute"/>
            <consortium name="Mycorrhizal Genomics Consortium"/>
            <person name="Kohler A."/>
            <person name="Kuo A."/>
            <person name="Nagy L.G."/>
            <person name="Floudas D."/>
            <person name="Copeland A."/>
            <person name="Barry K.W."/>
            <person name="Cichocki N."/>
            <person name="Veneault-Fourrey C."/>
            <person name="LaButti K."/>
            <person name="Lindquist E.A."/>
            <person name="Lipzen A."/>
            <person name="Lundell T."/>
            <person name="Morin E."/>
            <person name="Murat C."/>
            <person name="Riley R."/>
            <person name="Ohm R."/>
            <person name="Sun H."/>
            <person name="Tunlid A."/>
            <person name="Henrissat B."/>
            <person name="Grigoriev I.V."/>
            <person name="Hibbett D.S."/>
            <person name="Martin F."/>
        </authorList>
    </citation>
    <scope>NUCLEOTIDE SEQUENCE [LARGE SCALE GENOMIC DNA]</scope>
    <source>
        <strain evidence="6 7">MD-312</strain>
    </source>
</reference>
<sequence>MKPHPGKPKFIKFKSGDKGEGMPAAFMEGKTWSPKPGVKGQIHTWGLFPVAYISPVDGISMMYRTMLHQSKYLGLVGTSPWPENQFLDVLKERKREQLSQLDLAGLDERDIIIKIHMPVRNLHCYHFTDFRDGSLFGPEAIVEIWAPGIQWSHFGLQVGYDYMPDDKYMLAHLFSKVGDTIGYLYDFGDKWYHEIEVEEILPREQSYGQVKVLDGSGMCPGENMRGSFQYDVFLKEYDADSYIAQNKKKREILDTPNYKSFGKPPSLFDIEAFDISAANERLAAALASPNSVRTGAKSFKMPMAPNATDLESHFLKKGQSIKRDWEPESHGYWQETTTERKDKRSQAVCAACGKPGGQELKTCSGCRMILYCSAEHQKAHWKDVHKSQCSRKYLKK</sequence>
<dbReference type="SUPFAM" id="SSF144232">
    <property type="entry name" value="HIT/MYND zinc finger-like"/>
    <property type="match status" value="1"/>
</dbReference>
<feature type="domain" description="MYND-type" evidence="5">
    <location>
        <begin position="349"/>
        <end position="389"/>
    </location>
</feature>
<dbReference type="InterPro" id="IPR002893">
    <property type="entry name" value="Znf_MYND"/>
</dbReference>
<dbReference type="InterPro" id="IPR024047">
    <property type="entry name" value="MM3350-like_sf"/>
</dbReference>
<accession>A0A0C9VB65</accession>
<dbReference type="OrthoDB" id="432970at2759"/>
<dbReference type="HOGENOM" id="CLU_058480_0_0_1"/>
<dbReference type="PROSITE" id="PS01360">
    <property type="entry name" value="ZF_MYND_1"/>
    <property type="match status" value="1"/>
</dbReference>
<dbReference type="Gene3D" id="3.10.290.30">
    <property type="entry name" value="MM3350-like"/>
    <property type="match status" value="1"/>
</dbReference>
<dbReference type="SUPFAM" id="SSF159941">
    <property type="entry name" value="MM3350-like"/>
    <property type="match status" value="1"/>
</dbReference>
<dbReference type="Gene3D" id="6.10.140.2220">
    <property type="match status" value="1"/>
</dbReference>
<dbReference type="Pfam" id="PF07929">
    <property type="entry name" value="PRiA4_ORF3"/>
    <property type="match status" value="1"/>
</dbReference>
<dbReference type="PROSITE" id="PS50865">
    <property type="entry name" value="ZF_MYND_2"/>
    <property type="match status" value="1"/>
</dbReference>
<dbReference type="EMBL" id="KN839853">
    <property type="protein sequence ID" value="KIJ62904.1"/>
    <property type="molecule type" value="Genomic_DNA"/>
</dbReference>
<keyword evidence="1" id="KW-0479">Metal-binding</keyword>
<keyword evidence="2 4" id="KW-0863">Zinc-finger</keyword>
<evidence type="ECO:0000259" key="5">
    <source>
        <dbReference type="PROSITE" id="PS50865"/>
    </source>
</evidence>
<dbReference type="GO" id="GO:0008270">
    <property type="term" value="F:zinc ion binding"/>
    <property type="evidence" value="ECO:0007669"/>
    <property type="project" value="UniProtKB-KW"/>
</dbReference>
<dbReference type="InterPro" id="IPR012912">
    <property type="entry name" value="Plasmid_pRiA4b_Orf3-like"/>
</dbReference>
<evidence type="ECO:0000256" key="1">
    <source>
        <dbReference type="ARBA" id="ARBA00022723"/>
    </source>
</evidence>
<evidence type="ECO:0000256" key="4">
    <source>
        <dbReference type="PROSITE-ProRule" id="PRU00134"/>
    </source>
</evidence>
<dbReference type="Pfam" id="PF01753">
    <property type="entry name" value="zf-MYND"/>
    <property type="match status" value="1"/>
</dbReference>
<protein>
    <recommendedName>
        <fullName evidence="5">MYND-type domain-containing protein</fullName>
    </recommendedName>
</protein>
<gene>
    <name evidence="6" type="ORF">HYDPIDRAFT_93487</name>
</gene>
<proteinExistence type="predicted"/>
<organism evidence="6 7">
    <name type="scientific">Hydnomerulius pinastri MD-312</name>
    <dbReference type="NCBI Taxonomy" id="994086"/>
    <lineage>
        <taxon>Eukaryota</taxon>
        <taxon>Fungi</taxon>
        <taxon>Dikarya</taxon>
        <taxon>Basidiomycota</taxon>
        <taxon>Agaricomycotina</taxon>
        <taxon>Agaricomycetes</taxon>
        <taxon>Agaricomycetidae</taxon>
        <taxon>Boletales</taxon>
        <taxon>Boletales incertae sedis</taxon>
        <taxon>Leucogyrophana</taxon>
    </lineage>
</organism>
<name>A0A0C9VB65_9AGAM</name>
<keyword evidence="3" id="KW-0862">Zinc</keyword>
<dbReference type="Proteomes" id="UP000053820">
    <property type="component" value="Unassembled WGS sequence"/>
</dbReference>
<evidence type="ECO:0000313" key="7">
    <source>
        <dbReference type="Proteomes" id="UP000053820"/>
    </source>
</evidence>
<evidence type="ECO:0000256" key="2">
    <source>
        <dbReference type="ARBA" id="ARBA00022771"/>
    </source>
</evidence>
<dbReference type="AlphaFoldDB" id="A0A0C9VB65"/>
<keyword evidence="7" id="KW-1185">Reference proteome</keyword>